<dbReference type="Proteomes" id="UP000215244">
    <property type="component" value="Chromosome"/>
</dbReference>
<name>A0A223V3C5_9FLAO</name>
<reference evidence="1 2" key="1">
    <citation type="submission" date="2017-08" db="EMBL/GenBank/DDBJ databases">
        <title>The complete genome sequence of Maribacter sp. B1, isolated from deep-sea sediment.</title>
        <authorList>
            <person name="Wu Y.-H."/>
            <person name="Cheng H."/>
            <person name="Xu X.-W."/>
        </authorList>
    </citation>
    <scope>NUCLEOTIDE SEQUENCE [LARGE SCALE GENOMIC DNA]</scope>
    <source>
        <strain evidence="1 2">B1</strain>
    </source>
</reference>
<proteinExistence type="predicted"/>
<accession>A0A223V3C5</accession>
<dbReference type="Gene3D" id="3.30.70.3110">
    <property type="match status" value="2"/>
</dbReference>
<evidence type="ECO:0000313" key="1">
    <source>
        <dbReference type="EMBL" id="ASV29904.1"/>
    </source>
</evidence>
<protein>
    <submittedName>
        <fullName evidence="1">Uncharacterized protein</fullName>
    </submittedName>
</protein>
<dbReference type="KEGG" id="marb:CJ263_06530"/>
<sequence length="123" mass="13654">MKKISVLIGIGILGALLLSSKAAHYCTGADNDGHSLENNPFAEGLKMEMESANMDPSEIVLFEEEEEVVLGFDTSEYLPLGFNPYEGMELDAKDIIVLEEEEEVVLDFDVTQYLPQNFDAYAK</sequence>
<organism evidence="1 2">
    <name type="scientific">Maribacter cobaltidurans</name>
    <dbReference type="NCBI Taxonomy" id="1178778"/>
    <lineage>
        <taxon>Bacteria</taxon>
        <taxon>Pseudomonadati</taxon>
        <taxon>Bacteroidota</taxon>
        <taxon>Flavobacteriia</taxon>
        <taxon>Flavobacteriales</taxon>
        <taxon>Flavobacteriaceae</taxon>
        <taxon>Maribacter</taxon>
    </lineage>
</organism>
<dbReference type="EMBL" id="CP022957">
    <property type="protein sequence ID" value="ASV29904.1"/>
    <property type="molecule type" value="Genomic_DNA"/>
</dbReference>
<dbReference type="RefSeq" id="WP_094996527.1">
    <property type="nucleotide sequence ID" value="NZ_BMJL01000006.1"/>
</dbReference>
<gene>
    <name evidence="1" type="ORF">CJ263_06530</name>
</gene>
<keyword evidence="2" id="KW-1185">Reference proteome</keyword>
<dbReference type="AlphaFoldDB" id="A0A223V3C5"/>
<dbReference type="OrthoDB" id="1178051at2"/>
<evidence type="ECO:0000313" key="2">
    <source>
        <dbReference type="Proteomes" id="UP000215244"/>
    </source>
</evidence>